<feature type="domain" description="Cation/H+ exchanger transmembrane" evidence="14">
    <location>
        <begin position="97"/>
        <end position="495"/>
    </location>
</feature>
<feature type="chain" id="PRO_5045431933" description="Sodium/hydrogen exchanger" evidence="13">
    <location>
        <begin position="17"/>
        <end position="632"/>
    </location>
</feature>
<keyword evidence="9 12" id="KW-0472">Membrane</keyword>
<keyword evidence="3 11" id="KW-0050">Antiport</keyword>
<dbReference type="EMBL" id="OU015569">
    <property type="protein sequence ID" value="CAG5097872.1"/>
    <property type="molecule type" value="Genomic_DNA"/>
</dbReference>
<dbReference type="Pfam" id="PF00999">
    <property type="entry name" value="Na_H_Exchanger"/>
    <property type="match status" value="1"/>
</dbReference>
<dbReference type="Gene3D" id="6.10.140.1330">
    <property type="match status" value="1"/>
</dbReference>
<dbReference type="PRINTS" id="PR01084">
    <property type="entry name" value="NAHEXCHNGR"/>
</dbReference>
<name>A0ABN7SGB3_OIKDI</name>
<organism evidence="15 16">
    <name type="scientific">Oikopleura dioica</name>
    <name type="common">Tunicate</name>
    <dbReference type="NCBI Taxonomy" id="34765"/>
    <lineage>
        <taxon>Eukaryota</taxon>
        <taxon>Metazoa</taxon>
        <taxon>Chordata</taxon>
        <taxon>Tunicata</taxon>
        <taxon>Appendicularia</taxon>
        <taxon>Copelata</taxon>
        <taxon>Oikopleuridae</taxon>
        <taxon>Oikopleura</taxon>
    </lineage>
</organism>
<dbReference type="InterPro" id="IPR006153">
    <property type="entry name" value="Cation/H_exchanger_TM"/>
</dbReference>
<keyword evidence="16" id="KW-1185">Reference proteome</keyword>
<evidence type="ECO:0000256" key="2">
    <source>
        <dbReference type="ARBA" id="ARBA00022448"/>
    </source>
</evidence>
<feature type="transmembrane region" description="Helical" evidence="12">
    <location>
        <begin position="86"/>
        <end position="105"/>
    </location>
</feature>
<dbReference type="Proteomes" id="UP001158576">
    <property type="component" value="Chromosome XSR"/>
</dbReference>
<feature type="transmembrane region" description="Helical" evidence="12">
    <location>
        <begin position="286"/>
        <end position="309"/>
    </location>
</feature>
<keyword evidence="7" id="KW-0915">Sodium</keyword>
<dbReference type="InterPro" id="IPR018422">
    <property type="entry name" value="Cation/H_exchanger_CPA1"/>
</dbReference>
<feature type="transmembrane region" description="Helical" evidence="12">
    <location>
        <begin position="111"/>
        <end position="128"/>
    </location>
</feature>
<accession>A0ABN7SGB3</accession>
<feature type="transmembrane region" description="Helical" evidence="12">
    <location>
        <begin position="214"/>
        <end position="236"/>
    </location>
</feature>
<keyword evidence="2 11" id="KW-0813">Transport</keyword>
<keyword evidence="6" id="KW-0333">Golgi apparatus</keyword>
<evidence type="ECO:0000256" key="4">
    <source>
        <dbReference type="ARBA" id="ARBA00022692"/>
    </source>
</evidence>
<evidence type="ECO:0000259" key="14">
    <source>
        <dbReference type="Pfam" id="PF00999"/>
    </source>
</evidence>
<protein>
    <recommendedName>
        <fullName evidence="11">Sodium/hydrogen exchanger</fullName>
    </recommendedName>
</protein>
<reference evidence="15 16" key="1">
    <citation type="submission" date="2021-04" db="EMBL/GenBank/DDBJ databases">
        <authorList>
            <person name="Bliznina A."/>
        </authorList>
    </citation>
    <scope>NUCLEOTIDE SEQUENCE [LARGE SCALE GENOMIC DNA]</scope>
</reference>
<keyword evidence="13" id="KW-0732">Signal</keyword>
<proteinExistence type="inferred from homology"/>
<dbReference type="NCBIfam" id="TIGR00840">
    <property type="entry name" value="b_cpa1"/>
    <property type="match status" value="1"/>
</dbReference>
<dbReference type="InterPro" id="IPR004709">
    <property type="entry name" value="NaH_exchanger"/>
</dbReference>
<evidence type="ECO:0000313" key="16">
    <source>
        <dbReference type="Proteomes" id="UP001158576"/>
    </source>
</evidence>
<evidence type="ECO:0000256" key="12">
    <source>
        <dbReference type="SAM" id="Phobius"/>
    </source>
</evidence>
<comment type="similarity">
    <text evidence="11">Belongs to the monovalent cation:proton antiporter 1 (CPA1) transporter (TC 2.A.36) family.</text>
</comment>
<feature type="transmembrane region" description="Helical" evidence="12">
    <location>
        <begin position="401"/>
        <end position="420"/>
    </location>
</feature>
<evidence type="ECO:0000256" key="11">
    <source>
        <dbReference type="RuleBase" id="RU003722"/>
    </source>
</evidence>
<evidence type="ECO:0000256" key="10">
    <source>
        <dbReference type="ARBA" id="ARBA00023201"/>
    </source>
</evidence>
<evidence type="ECO:0000256" key="5">
    <source>
        <dbReference type="ARBA" id="ARBA00022989"/>
    </source>
</evidence>
<evidence type="ECO:0000256" key="9">
    <source>
        <dbReference type="ARBA" id="ARBA00023136"/>
    </source>
</evidence>
<evidence type="ECO:0000256" key="13">
    <source>
        <dbReference type="SAM" id="SignalP"/>
    </source>
</evidence>
<sequence length="632" mass="70791">MRLNFFLWLLIDTLKSQEDGDIGLAPVETDNDPLGQVIEEEPLPVGNFDDAPVEEVIASDIIPDPLQEIPVGEQAAEEDVYTSARIAFIILVLGICILLVHYIILKKLHHVPESVSVVFLGAVIGLIGKILKNMNLSTYIHEEMLSPQAFFVILLPPIIFEAGYSLHKGNFFTNLGSICVFAIAGTIISTVLVGLGLFLLGAGNVIMELRLTDALAFGALISAVDPVATLAIFSAMDVEPTLNMLVFGESILNDAVSIVLCNIMMKAGRSSENAGFGILFSVLGEFTWMMIMSTILGTLSAMVCALVLKHVDLRRNASLEFGLMLLASYFPYCAAEALELSGITSILFAGIVMSHYAHPNLSLVTQINVQNAFRAMSFLAETSVFAYLGMAIFSFQHKLEPAFLIWTIILILLGRALNIYPLSWFLNHFRETRISRKMQFVMWFSGLRGAIAYAVSLHLDVEDQDQRRALITTALCVVLFTILVLGGSTYPLVKWMNVSRSNFTLSKTEEYGSAIDSECPTNEYNSDEEEGEGHIMRPDETKRTSFKPLTGFAWIDARYLYPFFTRRVTREEFKANRHQMRQLTAKWYKEIFIRQQQQIDLMEEQRDFDFTSIFPKVRCRVDMSVLERLLNG</sequence>
<evidence type="ECO:0000256" key="7">
    <source>
        <dbReference type="ARBA" id="ARBA00023053"/>
    </source>
</evidence>
<keyword evidence="8 11" id="KW-0406">Ion transport</keyword>
<keyword evidence="5 12" id="KW-1133">Transmembrane helix</keyword>
<dbReference type="PANTHER" id="PTHR10110:SF191">
    <property type="entry name" value="SODIUM_HYDROGEN EXCHANGER 8"/>
    <property type="match status" value="1"/>
</dbReference>
<feature type="signal peptide" evidence="13">
    <location>
        <begin position="1"/>
        <end position="16"/>
    </location>
</feature>
<gene>
    <name evidence="15" type="ORF">OKIOD_LOCUS6826</name>
</gene>
<feature type="transmembrane region" description="Helical" evidence="12">
    <location>
        <begin position="471"/>
        <end position="493"/>
    </location>
</feature>
<evidence type="ECO:0000256" key="3">
    <source>
        <dbReference type="ARBA" id="ARBA00022449"/>
    </source>
</evidence>
<comment type="subcellular location">
    <subcellularLocation>
        <location evidence="1">Golgi apparatus membrane</location>
        <topology evidence="1">Multi-pass membrane protein</topology>
    </subcellularLocation>
</comment>
<keyword evidence="4 11" id="KW-0812">Transmembrane</keyword>
<evidence type="ECO:0000313" key="15">
    <source>
        <dbReference type="EMBL" id="CAG5097872.1"/>
    </source>
</evidence>
<evidence type="ECO:0000256" key="8">
    <source>
        <dbReference type="ARBA" id="ARBA00023065"/>
    </source>
</evidence>
<feature type="transmembrane region" description="Helical" evidence="12">
    <location>
        <begin position="172"/>
        <end position="202"/>
    </location>
</feature>
<evidence type="ECO:0000256" key="1">
    <source>
        <dbReference type="ARBA" id="ARBA00004653"/>
    </source>
</evidence>
<keyword evidence="10 11" id="KW-0739">Sodium transport</keyword>
<feature type="transmembrane region" description="Helical" evidence="12">
    <location>
        <begin position="373"/>
        <end position="395"/>
    </location>
</feature>
<feature type="transmembrane region" description="Helical" evidence="12">
    <location>
        <begin position="149"/>
        <end position="166"/>
    </location>
</feature>
<feature type="transmembrane region" description="Helical" evidence="12">
    <location>
        <begin position="440"/>
        <end position="459"/>
    </location>
</feature>
<dbReference type="PANTHER" id="PTHR10110">
    <property type="entry name" value="SODIUM/HYDROGEN EXCHANGER"/>
    <property type="match status" value="1"/>
</dbReference>
<evidence type="ECO:0000256" key="6">
    <source>
        <dbReference type="ARBA" id="ARBA00023034"/>
    </source>
</evidence>